<name>A0A7S8FFR1_9BACT</name>
<reference evidence="1 2" key="1">
    <citation type="journal article" date="2020" name="ISME J.">
        <title>Enrichment and physiological characterization of a novel comammox Nitrospira indicates ammonium inhibition of complete nitrification.</title>
        <authorList>
            <person name="Sakoula D."/>
            <person name="Koch H."/>
            <person name="Frank J."/>
            <person name="Jetten M.S.M."/>
            <person name="van Kessel M.A.H.J."/>
            <person name="Lucker S."/>
        </authorList>
    </citation>
    <scope>NUCLEOTIDE SEQUENCE [LARGE SCALE GENOMIC DNA]</scope>
    <source>
        <strain evidence="1">Comreactor17</strain>
    </source>
</reference>
<protein>
    <submittedName>
        <fullName evidence="1">Uncharacterized protein</fullName>
    </submittedName>
</protein>
<proteinExistence type="predicted"/>
<organism evidence="1 2">
    <name type="scientific">Candidatus Nitrospira kreftii</name>
    <dbReference type="NCBI Taxonomy" id="2652173"/>
    <lineage>
        <taxon>Bacteria</taxon>
        <taxon>Pseudomonadati</taxon>
        <taxon>Nitrospirota</taxon>
        <taxon>Nitrospiria</taxon>
        <taxon>Nitrospirales</taxon>
        <taxon>Nitrospiraceae</taxon>
        <taxon>Nitrospira</taxon>
    </lineage>
</organism>
<evidence type="ECO:0000313" key="2">
    <source>
        <dbReference type="Proteomes" id="UP000593737"/>
    </source>
</evidence>
<evidence type="ECO:0000313" key="1">
    <source>
        <dbReference type="EMBL" id="QPD05090.1"/>
    </source>
</evidence>
<sequence length="387" mass="42962">MTQKRTLLTFELLAELTSVHQPPCLSLYQPTHRRHPENQQDPIRFRNLVKELETSLRQKYPAIEIRLIMEPFEALAHDHAFWNHTLDGLAVLGGPGVFHVVPLQRPVAELAVVADSFHTKPLRRFLQSVDRYQVLGLSLRKIQLFEGTRDVLDEIDPAPGVPRTITEALGDELTEPHSTVASYGGVGQGSTPMHHGHGSKKDEVDIDAVRFFRAIDRAVLEHHSKPSSLPLILAALPEHHPRFHQISRNPFLEPEGILVNPDSVPEADLRALAWQVVEPQYHARLTKLSEEFEQARSKGLGSDDLVQVAQAAAAGRVASLLIEADRQIAGRLDSATGQVECADLSHPQVDDLLDDLGELVEKKGGRVLVVPIERMPGQTGLAATYRH</sequence>
<dbReference type="KEGG" id="nkf:Nkreftii_002864"/>
<dbReference type="EMBL" id="CP047423">
    <property type="protein sequence ID" value="QPD05090.1"/>
    <property type="molecule type" value="Genomic_DNA"/>
</dbReference>
<gene>
    <name evidence="1" type="ORF">Nkreftii_002864</name>
</gene>
<dbReference type="AlphaFoldDB" id="A0A7S8FFR1"/>
<accession>A0A7S8FFR1</accession>
<dbReference type="Proteomes" id="UP000593737">
    <property type="component" value="Chromosome"/>
</dbReference>
<dbReference type="Pfam" id="PF18845">
    <property type="entry name" value="baeRF_family3"/>
    <property type="match status" value="1"/>
</dbReference>
<dbReference type="InterPro" id="IPR041289">
    <property type="entry name" value="Bact_RF_family3"/>
</dbReference>